<keyword evidence="3" id="KW-1185">Reference proteome</keyword>
<accession>A0A1U7PMM6</accession>
<name>A0A1U7PMM6_9BACI</name>
<dbReference type="AlphaFoldDB" id="A0A1U7PMM6"/>
<keyword evidence="1" id="KW-0812">Transmembrane</keyword>
<sequence length="178" mass="20044">MKVRKRGVWLLTLLSLTAVIGVYYLLEKAPKPFDGITIFSDDTIEGTELGEAGKDTTPVFAESYLFEEMRMEVRNERSQLREQLTQKITSDDMTAEERNAAFDEMQSLTKRETAEAMLEMLIKDLGYEDAVVRAEDGGVKVSVIAAEMSPAQADQIVYTVKSEWEDARTVQVDFKSGK</sequence>
<dbReference type="OrthoDB" id="2939102at2"/>
<protein>
    <submittedName>
        <fullName evidence="2">Stage III sporulation protein AH</fullName>
    </submittedName>
</protein>
<dbReference type="Proteomes" id="UP000187550">
    <property type="component" value="Unassembled WGS sequence"/>
</dbReference>
<dbReference type="InterPro" id="IPR024232">
    <property type="entry name" value="SpoIIIAH"/>
</dbReference>
<evidence type="ECO:0000256" key="1">
    <source>
        <dbReference type="SAM" id="Phobius"/>
    </source>
</evidence>
<dbReference type="InterPro" id="IPR038503">
    <property type="entry name" value="SpoIIIAH_sf"/>
</dbReference>
<dbReference type="Pfam" id="PF12685">
    <property type="entry name" value="SpoIIIAH"/>
    <property type="match status" value="1"/>
</dbReference>
<reference evidence="3" key="1">
    <citation type="submission" date="2017-01" db="EMBL/GenBank/DDBJ databases">
        <authorList>
            <person name="Varghese N."/>
            <person name="Submissions S."/>
        </authorList>
    </citation>
    <scope>NUCLEOTIDE SEQUENCE [LARGE SCALE GENOMIC DNA]</scope>
    <source>
        <strain evidence="3">MNA4</strain>
    </source>
</reference>
<keyword evidence="1" id="KW-1133">Transmembrane helix</keyword>
<gene>
    <name evidence="2" type="ORF">SAMN05428946_1436</name>
</gene>
<dbReference type="STRING" id="550447.SAMN05428946_1436"/>
<dbReference type="EMBL" id="FTPL01000002">
    <property type="protein sequence ID" value="SIT81770.1"/>
    <property type="molecule type" value="Genomic_DNA"/>
</dbReference>
<evidence type="ECO:0000313" key="3">
    <source>
        <dbReference type="Proteomes" id="UP000187550"/>
    </source>
</evidence>
<dbReference type="RefSeq" id="WP_076757704.1">
    <property type="nucleotide sequence ID" value="NZ_FTPL01000002.1"/>
</dbReference>
<evidence type="ECO:0000313" key="2">
    <source>
        <dbReference type="EMBL" id="SIT81770.1"/>
    </source>
</evidence>
<feature type="transmembrane region" description="Helical" evidence="1">
    <location>
        <begin position="7"/>
        <end position="26"/>
    </location>
</feature>
<dbReference type="Gene3D" id="1.10.287.4300">
    <property type="entry name" value="Stage III sporulation protein AH-like"/>
    <property type="match status" value="1"/>
</dbReference>
<organism evidence="2 3">
    <name type="scientific">Edaphobacillus lindanitolerans</name>
    <dbReference type="NCBI Taxonomy" id="550447"/>
    <lineage>
        <taxon>Bacteria</taxon>
        <taxon>Bacillati</taxon>
        <taxon>Bacillota</taxon>
        <taxon>Bacilli</taxon>
        <taxon>Bacillales</taxon>
        <taxon>Bacillaceae</taxon>
        <taxon>Edaphobacillus</taxon>
    </lineage>
</organism>
<keyword evidence="1" id="KW-0472">Membrane</keyword>
<proteinExistence type="predicted"/>